<accession>A0ABP8PXH4</accession>
<evidence type="ECO:0000256" key="1">
    <source>
        <dbReference type="ARBA" id="ARBA00004781"/>
    </source>
</evidence>
<comment type="caution">
    <text evidence="8">The sequence shown here is derived from an EMBL/GenBank/DDBJ whole genome shotgun (WGS) entry which is preliminary data.</text>
</comment>
<organism evidence="8 9">
    <name type="scientific">Pseudaeromonas paramecii</name>
    <dbReference type="NCBI Taxonomy" id="2138166"/>
    <lineage>
        <taxon>Bacteria</taxon>
        <taxon>Pseudomonadati</taxon>
        <taxon>Pseudomonadota</taxon>
        <taxon>Gammaproteobacteria</taxon>
        <taxon>Aeromonadales</taxon>
        <taxon>Aeromonadaceae</taxon>
        <taxon>Pseudaeromonas</taxon>
    </lineage>
</organism>
<dbReference type="PANTHER" id="PTHR10491">
    <property type="entry name" value="DTDP-4-DEHYDRORHAMNOSE REDUCTASE"/>
    <property type="match status" value="1"/>
</dbReference>
<comment type="similarity">
    <text evidence="2 6">Belongs to the dTDP-4-dehydrorhamnose reductase family.</text>
</comment>
<dbReference type="InterPro" id="IPR029903">
    <property type="entry name" value="RmlD-like-bd"/>
</dbReference>
<evidence type="ECO:0000256" key="5">
    <source>
        <dbReference type="ARBA" id="ARBA00048200"/>
    </source>
</evidence>
<keyword evidence="6" id="KW-0521">NADP</keyword>
<proteinExistence type="inferred from homology"/>
<dbReference type="Pfam" id="PF04321">
    <property type="entry name" value="RmlD_sub_bind"/>
    <property type="match status" value="1"/>
</dbReference>
<comment type="catalytic activity">
    <reaction evidence="5 6">
        <text>dTDP-beta-L-rhamnose + NADP(+) = dTDP-4-dehydro-beta-L-rhamnose + NADPH + H(+)</text>
        <dbReference type="Rhea" id="RHEA:21796"/>
        <dbReference type="ChEBI" id="CHEBI:15378"/>
        <dbReference type="ChEBI" id="CHEBI:57510"/>
        <dbReference type="ChEBI" id="CHEBI:57783"/>
        <dbReference type="ChEBI" id="CHEBI:58349"/>
        <dbReference type="ChEBI" id="CHEBI:62830"/>
        <dbReference type="EC" id="1.1.1.133"/>
    </reaction>
</comment>
<dbReference type="EC" id="1.1.1.133" evidence="3 6"/>
<keyword evidence="9" id="KW-1185">Reference proteome</keyword>
<dbReference type="RefSeq" id="WP_345009801.1">
    <property type="nucleotide sequence ID" value="NZ_BAABFC010000003.1"/>
</dbReference>
<dbReference type="EMBL" id="BAABFC010000003">
    <property type="protein sequence ID" value="GAA4494173.1"/>
    <property type="molecule type" value="Genomic_DNA"/>
</dbReference>
<evidence type="ECO:0000256" key="3">
    <source>
        <dbReference type="ARBA" id="ARBA00012929"/>
    </source>
</evidence>
<keyword evidence="6" id="KW-0560">Oxidoreductase</keyword>
<evidence type="ECO:0000259" key="7">
    <source>
        <dbReference type="Pfam" id="PF04321"/>
    </source>
</evidence>
<comment type="cofactor">
    <cofactor evidence="6">
        <name>Mg(2+)</name>
        <dbReference type="ChEBI" id="CHEBI:18420"/>
    </cofactor>
    <text evidence="6">Binds 1 Mg(2+) ion per monomer.</text>
</comment>
<dbReference type="InterPro" id="IPR005913">
    <property type="entry name" value="dTDP_dehydrorham_reduct"/>
</dbReference>
<protein>
    <recommendedName>
        <fullName evidence="4 6">dTDP-4-dehydrorhamnose reductase</fullName>
        <ecNumber evidence="3 6">1.1.1.133</ecNumber>
    </recommendedName>
</protein>
<evidence type="ECO:0000313" key="8">
    <source>
        <dbReference type="EMBL" id="GAA4494173.1"/>
    </source>
</evidence>
<evidence type="ECO:0000313" key="9">
    <source>
        <dbReference type="Proteomes" id="UP001501321"/>
    </source>
</evidence>
<reference evidence="9" key="1">
    <citation type="journal article" date="2019" name="Int. J. Syst. Evol. Microbiol.">
        <title>The Global Catalogue of Microorganisms (GCM) 10K type strain sequencing project: providing services to taxonomists for standard genome sequencing and annotation.</title>
        <authorList>
            <consortium name="The Broad Institute Genomics Platform"/>
            <consortium name="The Broad Institute Genome Sequencing Center for Infectious Disease"/>
            <person name="Wu L."/>
            <person name="Ma J."/>
        </authorList>
    </citation>
    <scope>NUCLEOTIDE SEQUENCE [LARGE SCALE GENOMIC DNA]</scope>
    <source>
        <strain evidence="9">JCM 32226</strain>
    </source>
</reference>
<comment type="pathway">
    <text evidence="1 6">Carbohydrate biosynthesis; dTDP-L-rhamnose biosynthesis.</text>
</comment>
<dbReference type="InterPro" id="IPR036291">
    <property type="entry name" value="NAD(P)-bd_dom_sf"/>
</dbReference>
<evidence type="ECO:0000256" key="4">
    <source>
        <dbReference type="ARBA" id="ARBA00017099"/>
    </source>
</evidence>
<sequence length="249" mass="27634">MRVLISGLNGTLAPHLARRVVAEGGQVLPWRRELVDPTDETAGRQMLDRLRPDAIAHLAMGSEAWAAFLAREARVRQIPLLFTSTAMVFDAVPDGPHQRQDTPNAQDDYGRYKIRCEQGIQATNPAACIARIGWQIDAEARGNNMLAALDEWQASRGEVAASRLWIPACSFMADTAAGLWQLLQARAQGIHHLDSNAVCAWGFDTLVQALAQHFARSWQIRVTDEYRHDQRLLGSEAWLPPLSARLAAR</sequence>
<evidence type="ECO:0000256" key="2">
    <source>
        <dbReference type="ARBA" id="ARBA00010944"/>
    </source>
</evidence>
<name>A0ABP8PXH4_9GAMM</name>
<evidence type="ECO:0000256" key="6">
    <source>
        <dbReference type="RuleBase" id="RU364082"/>
    </source>
</evidence>
<dbReference type="Proteomes" id="UP001501321">
    <property type="component" value="Unassembled WGS sequence"/>
</dbReference>
<comment type="function">
    <text evidence="6">Catalyzes the reduction of dTDP-6-deoxy-L-lyxo-4-hexulose to yield dTDP-L-rhamnose.</text>
</comment>
<dbReference type="SUPFAM" id="SSF51735">
    <property type="entry name" value="NAD(P)-binding Rossmann-fold domains"/>
    <property type="match status" value="1"/>
</dbReference>
<dbReference type="Gene3D" id="3.40.50.720">
    <property type="entry name" value="NAD(P)-binding Rossmann-like Domain"/>
    <property type="match status" value="1"/>
</dbReference>
<gene>
    <name evidence="8" type="ORF">GCM10023095_05360</name>
</gene>
<feature type="domain" description="RmlD-like substrate binding" evidence="7">
    <location>
        <begin position="1"/>
        <end position="201"/>
    </location>
</feature>
<dbReference type="PANTHER" id="PTHR10491:SF4">
    <property type="entry name" value="METHIONINE ADENOSYLTRANSFERASE 2 SUBUNIT BETA"/>
    <property type="match status" value="1"/>
</dbReference>